<dbReference type="Proteomes" id="UP000619265">
    <property type="component" value="Unassembled WGS sequence"/>
</dbReference>
<sequence>MNSVKPSRLYIYKFILLCYIYENQIHFFQKLYHGIRAGIRLILSSMAGEISSSEKDRSTNFQLPKGKRTSERAANMSTEGDNSNHVVPIIDMQEFDQDVEHYRKLREAAEEWGCFRVVNHNIPVGLMTQMKKVVSELFELPTETKRHNIDLITGSGYLAPNVANPNYESLGLHDLGSPQNLGGFFSQLDASPHQREILETYAQAIHELALDLGKNLAKSMGLVTDLFKEWPCQLRMNKYHFTPETVGSSGVLVHSDCGFLTIVQDDEKVGGLEAMDNLGAFVPIRPWPGTFLVNLGDVAKLWSNGRFLNVKHRVECKESSIRFSIASSILGPNEGVMEAPPELVDTEHPRLYAPITYEDYRKLRHTTKLATGEALELLRIHS</sequence>
<dbReference type="InterPro" id="IPR026992">
    <property type="entry name" value="DIOX_N"/>
</dbReference>
<feature type="domain" description="Fe2OG dioxygenase" evidence="8">
    <location>
        <begin position="230"/>
        <end position="332"/>
    </location>
</feature>
<protein>
    <recommendedName>
        <fullName evidence="4">2-oxoglutarate-dependent dioxygenase DAO</fullName>
    </recommendedName>
    <alternativeName>
        <fullName evidence="5">Protein DIOXYGENASE FOR AUXIN OXIDATION</fullName>
    </alternativeName>
</protein>
<dbReference type="Pfam" id="PF03171">
    <property type="entry name" value="2OG-FeII_Oxy"/>
    <property type="match status" value="1"/>
</dbReference>
<feature type="region of interest" description="Disordered" evidence="7">
    <location>
        <begin position="54"/>
        <end position="81"/>
    </location>
</feature>
<dbReference type="EMBL" id="LIHL02000014">
    <property type="protein sequence ID" value="KAF5447384.1"/>
    <property type="molecule type" value="Genomic_DNA"/>
</dbReference>
<evidence type="ECO:0000256" key="7">
    <source>
        <dbReference type="SAM" id="MobiDB-lite"/>
    </source>
</evidence>
<keyword evidence="6" id="KW-0560">Oxidoreductase</keyword>
<evidence type="ECO:0000259" key="8">
    <source>
        <dbReference type="PROSITE" id="PS51471"/>
    </source>
</evidence>
<reference evidence="9" key="1">
    <citation type="submission" date="2015-10" db="EMBL/GenBank/DDBJ databases">
        <authorList>
            <person name="Martinez-Garcia P.J."/>
            <person name="Crepeau M.W."/>
            <person name="Puiu D."/>
            <person name="Gonzalez-Ibeas D."/>
            <person name="Whalen J."/>
            <person name="Stevens K."/>
            <person name="Paul R."/>
            <person name="Butterfield T."/>
            <person name="Britton M."/>
            <person name="Reagan R."/>
            <person name="Chakraborty S."/>
            <person name="Walawage S.L."/>
            <person name="Vasquez-Gross H.A."/>
            <person name="Cardeno C."/>
            <person name="Famula R."/>
            <person name="Pratt K."/>
            <person name="Kuruganti S."/>
            <person name="Aradhya M.K."/>
            <person name="Leslie C.A."/>
            <person name="Dandekar A.M."/>
            <person name="Salzberg S.L."/>
            <person name="Wegrzyn J.L."/>
            <person name="Langley C.H."/>
            <person name="Neale D.B."/>
        </authorList>
    </citation>
    <scope>NUCLEOTIDE SEQUENCE</scope>
    <source>
        <tissue evidence="9">Leaves</tissue>
    </source>
</reference>
<comment type="caution">
    <text evidence="9">The sequence shown here is derived from an EMBL/GenBank/DDBJ whole genome shotgun (WGS) entry which is preliminary data.</text>
</comment>
<dbReference type="FunFam" id="2.60.120.330:FF:000017">
    <property type="entry name" value="2-oxoglutarate-dependent dioxygenase DAO"/>
    <property type="match status" value="1"/>
</dbReference>
<evidence type="ECO:0000256" key="6">
    <source>
        <dbReference type="RuleBase" id="RU003682"/>
    </source>
</evidence>
<evidence type="ECO:0000256" key="5">
    <source>
        <dbReference type="ARBA" id="ARBA00076740"/>
    </source>
</evidence>
<dbReference type="InterPro" id="IPR005123">
    <property type="entry name" value="Oxoglu/Fe-dep_dioxygenase_dom"/>
</dbReference>
<gene>
    <name evidence="9" type="ORF">F2P56_032939</name>
</gene>
<dbReference type="PANTHER" id="PTHR47990">
    <property type="entry name" value="2-OXOGLUTARATE (2OG) AND FE(II)-DEPENDENT OXYGENASE SUPERFAMILY PROTEIN-RELATED"/>
    <property type="match status" value="1"/>
</dbReference>
<keyword evidence="2 6" id="KW-0408">Iron</keyword>
<dbReference type="SUPFAM" id="SSF51197">
    <property type="entry name" value="Clavaminate synthase-like"/>
    <property type="match status" value="1"/>
</dbReference>
<dbReference type="PROSITE" id="PS51471">
    <property type="entry name" value="FE2OG_OXY"/>
    <property type="match status" value="1"/>
</dbReference>
<dbReference type="InterPro" id="IPR027443">
    <property type="entry name" value="IPNS-like_sf"/>
</dbReference>
<reference evidence="9" key="2">
    <citation type="submission" date="2020-03" db="EMBL/GenBank/DDBJ databases">
        <title>Walnut 2.0.</title>
        <authorList>
            <person name="Marrano A."/>
            <person name="Britton M."/>
            <person name="Zimin A.V."/>
            <person name="Zaini P.A."/>
            <person name="Workman R."/>
            <person name="Puiu D."/>
            <person name="Bianco L."/>
            <person name="Allen B.J."/>
            <person name="Troggio M."/>
            <person name="Leslie C.A."/>
            <person name="Timp W."/>
            <person name="Dendekar A."/>
            <person name="Salzberg S.L."/>
            <person name="Neale D.B."/>
        </authorList>
    </citation>
    <scope>NUCLEOTIDE SEQUENCE</scope>
    <source>
        <tissue evidence="9">Leaves</tissue>
    </source>
</reference>
<organism evidence="9 10">
    <name type="scientific">Juglans regia</name>
    <name type="common">English walnut</name>
    <dbReference type="NCBI Taxonomy" id="51240"/>
    <lineage>
        <taxon>Eukaryota</taxon>
        <taxon>Viridiplantae</taxon>
        <taxon>Streptophyta</taxon>
        <taxon>Embryophyta</taxon>
        <taxon>Tracheophyta</taxon>
        <taxon>Spermatophyta</taxon>
        <taxon>Magnoliopsida</taxon>
        <taxon>eudicotyledons</taxon>
        <taxon>Gunneridae</taxon>
        <taxon>Pentapetalae</taxon>
        <taxon>rosids</taxon>
        <taxon>fabids</taxon>
        <taxon>Fagales</taxon>
        <taxon>Juglandaceae</taxon>
        <taxon>Juglans</taxon>
    </lineage>
</organism>
<evidence type="ECO:0000256" key="3">
    <source>
        <dbReference type="ARBA" id="ARBA00054658"/>
    </source>
</evidence>
<dbReference type="Gramene" id="Jr14_15590_p1">
    <property type="protein sequence ID" value="cds.Jr14_15590_p1"/>
    <property type="gene ID" value="Jr14_15590"/>
</dbReference>
<comment type="similarity">
    <text evidence="6">Belongs to the iron/ascorbate-dependent oxidoreductase family.</text>
</comment>
<proteinExistence type="inferred from homology"/>
<dbReference type="GO" id="GO:0046872">
    <property type="term" value="F:metal ion binding"/>
    <property type="evidence" value="ECO:0007669"/>
    <property type="project" value="UniProtKB-KW"/>
</dbReference>
<name>A0A833WVH7_JUGRE</name>
<dbReference type="InterPro" id="IPR050231">
    <property type="entry name" value="Iron_ascorbate_oxido_reductase"/>
</dbReference>
<evidence type="ECO:0000256" key="1">
    <source>
        <dbReference type="ARBA" id="ARBA00022723"/>
    </source>
</evidence>
<dbReference type="Gene3D" id="2.60.120.330">
    <property type="entry name" value="B-lactam Antibiotic, Isopenicillin N Synthase, Chain"/>
    <property type="match status" value="1"/>
</dbReference>
<dbReference type="Pfam" id="PF14226">
    <property type="entry name" value="DIOX_N"/>
    <property type="match status" value="1"/>
</dbReference>
<accession>A0A833WVH7</accession>
<dbReference type="AlphaFoldDB" id="A0A833WVH7"/>
<evidence type="ECO:0000313" key="9">
    <source>
        <dbReference type="EMBL" id="KAF5447384.1"/>
    </source>
</evidence>
<dbReference type="GO" id="GO:0016491">
    <property type="term" value="F:oxidoreductase activity"/>
    <property type="evidence" value="ECO:0007669"/>
    <property type="project" value="UniProtKB-KW"/>
</dbReference>
<keyword evidence="1 6" id="KW-0479">Metal-binding</keyword>
<evidence type="ECO:0000313" key="10">
    <source>
        <dbReference type="Proteomes" id="UP000619265"/>
    </source>
</evidence>
<comment type="function">
    <text evidence="3">2-oxoglutarate-dependent dioxygenase essential for auxin catabolism and maintenance of auxin homeostasis in reproductive organs. Catalyzes the irreversible oxidation of indole-3-acetic acid (IAA) to the biologically inactive 2-oxoindole-3-acetic acid (OxIAA).</text>
</comment>
<evidence type="ECO:0000256" key="4">
    <source>
        <dbReference type="ARBA" id="ARBA00074102"/>
    </source>
</evidence>
<evidence type="ECO:0000256" key="2">
    <source>
        <dbReference type="ARBA" id="ARBA00023004"/>
    </source>
</evidence>
<dbReference type="InterPro" id="IPR044861">
    <property type="entry name" value="IPNS-like_FE2OG_OXY"/>
</dbReference>